<comment type="similarity">
    <text evidence="13">Belongs to the methylthiotransferase family. MiaB subfamily.</text>
</comment>
<dbReference type="AlphaFoldDB" id="A0A1H0CR47"/>
<feature type="binding site" evidence="13">
    <location>
        <position position="10"/>
    </location>
    <ligand>
        <name>[4Fe-4S] cluster</name>
        <dbReference type="ChEBI" id="CHEBI:49883"/>
        <label>1</label>
    </ligand>
</feature>
<accession>A0A1H0CR47</accession>
<dbReference type="PANTHER" id="PTHR43020">
    <property type="entry name" value="CDK5 REGULATORY SUBUNIT-ASSOCIATED PROTEIN 1"/>
    <property type="match status" value="1"/>
</dbReference>
<feature type="domain" description="Radical SAM core" evidence="16">
    <location>
        <begin position="141"/>
        <end position="372"/>
    </location>
</feature>
<proteinExistence type="inferred from homology"/>
<keyword evidence="6 13" id="KW-0479">Metal-binding</keyword>
<dbReference type="Gene3D" id="3.40.50.12160">
    <property type="entry name" value="Methylthiotransferase, N-terminal domain"/>
    <property type="match status" value="1"/>
</dbReference>
<feature type="binding site" evidence="13">
    <location>
        <position position="155"/>
    </location>
    <ligand>
        <name>[4Fe-4S] cluster</name>
        <dbReference type="ChEBI" id="CHEBI:49883"/>
        <label>2</label>
        <note>4Fe-4S-S-AdoMet</note>
    </ligand>
</feature>
<dbReference type="FunFam" id="3.40.50.12160:FF:000003">
    <property type="entry name" value="CDK5 regulatory subunit-associated protein 1"/>
    <property type="match status" value="1"/>
</dbReference>
<dbReference type="InterPro" id="IPR058240">
    <property type="entry name" value="rSAM_sf"/>
</dbReference>
<dbReference type="InterPro" id="IPR007197">
    <property type="entry name" value="rSAM"/>
</dbReference>
<evidence type="ECO:0000256" key="2">
    <source>
        <dbReference type="ARBA" id="ARBA00022485"/>
    </source>
</evidence>
<evidence type="ECO:0000256" key="9">
    <source>
        <dbReference type="ARBA" id="ARBA00033765"/>
    </source>
</evidence>
<keyword evidence="2 13" id="KW-0004">4Fe-4S</keyword>
<dbReference type="GO" id="GO:0035597">
    <property type="term" value="F:tRNA-2-methylthio-N(6)-dimethylallyladenosine(37) synthase activity"/>
    <property type="evidence" value="ECO:0007669"/>
    <property type="project" value="UniProtKB-EC"/>
</dbReference>
<dbReference type="InterPro" id="IPR013848">
    <property type="entry name" value="Methylthiotransferase_N"/>
</dbReference>
<feature type="binding site" evidence="13">
    <location>
        <position position="162"/>
    </location>
    <ligand>
        <name>[4Fe-4S] cluster</name>
        <dbReference type="ChEBI" id="CHEBI:49883"/>
        <label>2</label>
        <note>4Fe-4S-S-AdoMet</note>
    </ligand>
</feature>
<dbReference type="InterPro" id="IPR038135">
    <property type="entry name" value="Methylthiotransferase_N_sf"/>
</dbReference>
<feature type="binding site" evidence="13">
    <location>
        <position position="159"/>
    </location>
    <ligand>
        <name>[4Fe-4S] cluster</name>
        <dbReference type="ChEBI" id="CHEBI:49883"/>
        <label>2</label>
        <note>4Fe-4S-S-AdoMet</note>
    </ligand>
</feature>
<dbReference type="SFLD" id="SFLDF00273">
    <property type="entry name" value="(dimethylallyl)adenosine_tRNA"/>
    <property type="match status" value="1"/>
</dbReference>
<comment type="cofactor">
    <cofactor evidence="13">
        <name>[4Fe-4S] cluster</name>
        <dbReference type="ChEBI" id="CHEBI:49883"/>
    </cofactor>
    <text evidence="13">Binds 2 [4Fe-4S] clusters. One cluster is coordinated with 3 cysteines and an exchangeable S-adenosyl-L-methionine.</text>
</comment>
<feature type="binding site" evidence="13">
    <location>
        <position position="46"/>
    </location>
    <ligand>
        <name>[4Fe-4S] cluster</name>
        <dbReference type="ChEBI" id="CHEBI:49883"/>
        <label>1</label>
    </ligand>
</feature>
<evidence type="ECO:0000259" key="14">
    <source>
        <dbReference type="PROSITE" id="PS50926"/>
    </source>
</evidence>
<dbReference type="InterPro" id="IPR006638">
    <property type="entry name" value="Elp3/MiaA/NifB-like_rSAM"/>
</dbReference>
<gene>
    <name evidence="13" type="primary">miaB</name>
    <name evidence="17" type="ORF">SAMN04488516_103151</name>
</gene>
<feature type="binding site" evidence="13">
    <location>
        <position position="80"/>
    </location>
    <ligand>
        <name>[4Fe-4S] cluster</name>
        <dbReference type="ChEBI" id="CHEBI:49883"/>
        <label>1</label>
    </ligand>
</feature>
<dbReference type="GO" id="GO:0046872">
    <property type="term" value="F:metal ion binding"/>
    <property type="evidence" value="ECO:0007669"/>
    <property type="project" value="UniProtKB-KW"/>
</dbReference>
<dbReference type="CDD" id="cd01335">
    <property type="entry name" value="Radical_SAM"/>
    <property type="match status" value="1"/>
</dbReference>
<comment type="catalytic activity">
    <reaction evidence="13">
        <text>N(6)-dimethylallyladenosine(37) in tRNA + (sulfur carrier)-SH + AH2 + 2 S-adenosyl-L-methionine = 2-methylsulfanyl-N(6)-dimethylallyladenosine(37) in tRNA + (sulfur carrier)-H + 5'-deoxyadenosine + L-methionine + A + S-adenosyl-L-homocysteine + 2 H(+)</text>
        <dbReference type="Rhea" id="RHEA:37067"/>
        <dbReference type="Rhea" id="RHEA-COMP:10375"/>
        <dbReference type="Rhea" id="RHEA-COMP:10376"/>
        <dbReference type="Rhea" id="RHEA-COMP:14737"/>
        <dbReference type="Rhea" id="RHEA-COMP:14739"/>
        <dbReference type="ChEBI" id="CHEBI:13193"/>
        <dbReference type="ChEBI" id="CHEBI:15378"/>
        <dbReference type="ChEBI" id="CHEBI:17319"/>
        <dbReference type="ChEBI" id="CHEBI:17499"/>
        <dbReference type="ChEBI" id="CHEBI:29917"/>
        <dbReference type="ChEBI" id="CHEBI:57844"/>
        <dbReference type="ChEBI" id="CHEBI:57856"/>
        <dbReference type="ChEBI" id="CHEBI:59789"/>
        <dbReference type="ChEBI" id="CHEBI:64428"/>
        <dbReference type="ChEBI" id="CHEBI:74415"/>
        <dbReference type="ChEBI" id="CHEBI:74417"/>
        <dbReference type="EC" id="2.8.4.3"/>
    </reaction>
</comment>
<organism evidence="17 18">
    <name type="scientific">Desulfonauticus submarinus</name>
    <dbReference type="NCBI Taxonomy" id="206665"/>
    <lineage>
        <taxon>Bacteria</taxon>
        <taxon>Pseudomonadati</taxon>
        <taxon>Thermodesulfobacteriota</taxon>
        <taxon>Desulfovibrionia</taxon>
        <taxon>Desulfovibrionales</taxon>
        <taxon>Desulfonauticaceae</taxon>
        <taxon>Desulfonauticus</taxon>
    </lineage>
</organism>
<dbReference type="PROSITE" id="PS01278">
    <property type="entry name" value="MTTASE_RADICAL"/>
    <property type="match status" value="1"/>
</dbReference>
<evidence type="ECO:0000259" key="16">
    <source>
        <dbReference type="PROSITE" id="PS51918"/>
    </source>
</evidence>
<dbReference type="PANTHER" id="PTHR43020:SF2">
    <property type="entry name" value="MITOCHONDRIAL TRNA METHYLTHIOTRANSFERASE CDK5RAP1"/>
    <property type="match status" value="1"/>
</dbReference>
<dbReference type="EMBL" id="FNIN01000003">
    <property type="protein sequence ID" value="SDN60328.1"/>
    <property type="molecule type" value="Genomic_DNA"/>
</dbReference>
<dbReference type="SMART" id="SM00729">
    <property type="entry name" value="Elp3"/>
    <property type="match status" value="1"/>
</dbReference>
<dbReference type="FunFam" id="3.80.30.20:FF:000001">
    <property type="entry name" value="tRNA-2-methylthio-N(6)-dimethylallyladenosine synthase 2"/>
    <property type="match status" value="1"/>
</dbReference>
<evidence type="ECO:0000256" key="12">
    <source>
        <dbReference type="ARBA" id="ARBA00081141"/>
    </source>
</evidence>
<dbReference type="PROSITE" id="PS50926">
    <property type="entry name" value="TRAM"/>
    <property type="match status" value="1"/>
</dbReference>
<dbReference type="NCBIfam" id="TIGR00089">
    <property type="entry name" value="MiaB/RimO family radical SAM methylthiotransferase"/>
    <property type="match status" value="1"/>
</dbReference>
<dbReference type="RefSeq" id="WP_092064392.1">
    <property type="nucleotide sequence ID" value="NZ_FNIN01000003.1"/>
</dbReference>
<keyword evidence="13" id="KW-0819">tRNA processing</keyword>
<dbReference type="GO" id="GO:0051539">
    <property type="term" value="F:4 iron, 4 sulfur cluster binding"/>
    <property type="evidence" value="ECO:0007669"/>
    <property type="project" value="UniProtKB-UniRule"/>
</dbReference>
<dbReference type="EC" id="2.8.4.3" evidence="9 13"/>
<reference evidence="17 18" key="1">
    <citation type="submission" date="2016-10" db="EMBL/GenBank/DDBJ databases">
        <authorList>
            <person name="de Groot N.N."/>
        </authorList>
    </citation>
    <scope>NUCLEOTIDE SEQUENCE [LARGE SCALE GENOMIC DNA]</scope>
    <source>
        <strain evidence="17 18">DSM 15269</strain>
    </source>
</reference>
<dbReference type="OrthoDB" id="9805215at2"/>
<dbReference type="InterPro" id="IPR006463">
    <property type="entry name" value="MiaB_methiolase"/>
</dbReference>
<evidence type="ECO:0000256" key="8">
    <source>
        <dbReference type="ARBA" id="ARBA00023014"/>
    </source>
</evidence>
<dbReference type="InterPro" id="IPR005839">
    <property type="entry name" value="Methylthiotransferase"/>
</dbReference>
<dbReference type="PROSITE" id="PS51918">
    <property type="entry name" value="RADICAL_SAM"/>
    <property type="match status" value="1"/>
</dbReference>
<keyword evidence="5 13" id="KW-0949">S-adenosyl-L-methionine</keyword>
<name>A0A1H0CR47_9BACT</name>
<dbReference type="NCBIfam" id="TIGR01574">
    <property type="entry name" value="miaB-methiolase"/>
    <property type="match status" value="1"/>
</dbReference>
<feature type="domain" description="TRAM" evidence="14">
    <location>
        <begin position="375"/>
        <end position="440"/>
    </location>
</feature>
<dbReference type="SFLD" id="SFLDG01082">
    <property type="entry name" value="B12-binding_domain_containing"/>
    <property type="match status" value="1"/>
</dbReference>
<dbReference type="SUPFAM" id="SSF102114">
    <property type="entry name" value="Radical SAM enzymes"/>
    <property type="match status" value="1"/>
</dbReference>
<dbReference type="Pfam" id="PF00919">
    <property type="entry name" value="UPF0004"/>
    <property type="match status" value="1"/>
</dbReference>
<evidence type="ECO:0000256" key="1">
    <source>
        <dbReference type="ARBA" id="ARBA00003234"/>
    </source>
</evidence>
<dbReference type="InterPro" id="IPR023404">
    <property type="entry name" value="rSAM_horseshoe"/>
</dbReference>
<keyword evidence="4 13" id="KW-0808">Transferase</keyword>
<evidence type="ECO:0000259" key="15">
    <source>
        <dbReference type="PROSITE" id="PS51449"/>
    </source>
</evidence>
<comment type="subcellular location">
    <subcellularLocation>
        <location evidence="13">Cytoplasm</location>
    </subcellularLocation>
</comment>
<evidence type="ECO:0000256" key="13">
    <source>
        <dbReference type="HAMAP-Rule" id="MF_01864"/>
    </source>
</evidence>
<evidence type="ECO:0000256" key="10">
    <source>
        <dbReference type="ARBA" id="ARBA00068570"/>
    </source>
</evidence>
<evidence type="ECO:0000256" key="3">
    <source>
        <dbReference type="ARBA" id="ARBA00022490"/>
    </source>
</evidence>
<dbReference type="HAMAP" id="MF_01864">
    <property type="entry name" value="tRNA_metthiotr_MiaB"/>
    <property type="match status" value="1"/>
</dbReference>
<dbReference type="Proteomes" id="UP000199602">
    <property type="component" value="Unassembled WGS sequence"/>
</dbReference>
<evidence type="ECO:0000256" key="4">
    <source>
        <dbReference type="ARBA" id="ARBA00022679"/>
    </source>
</evidence>
<evidence type="ECO:0000256" key="5">
    <source>
        <dbReference type="ARBA" id="ARBA00022691"/>
    </source>
</evidence>
<dbReference type="Gene3D" id="3.80.30.20">
    <property type="entry name" value="tm_1862 like domain"/>
    <property type="match status" value="1"/>
</dbReference>
<sequence>MKFSVITFGCQMNVADSNWLILSLQKRGFTLTLKEKEADFVLLNTCSVREKPEQKVYSEIGRFRKKWEQNPSFFVGVGGCVGQQIGEGFFERFPYVRLVFGTDGLYLVPDKIEELLNFPHKRISLLSFEDFYPEREKVFPEKADVSVFVNIMQGCDNFCAYCIVPFTRGRQKSRFKAEVLTECKTLVERGAKEITLLGQNVNSYGQDKYGDGTSFAQLLREVALIHGLKRLRFTTSHPKDLSLEVIRLFGELEVLCPHLHLPLQVGSDRILKIMGRKYTKKRYLDLIEKLRLARPDISFTTDLIVGFPGETEEDFKQTLEVLQIVEFENAYSFKYSDRPGTRAEKMENKVPEEVKQERLIRLQALQEKITQKKYKQVVGKEEEVLIETISKRQGGTNLHFRGRDLWNRVVNIESSRDIRRELVKVRITEAKKHSLVGEVR</sequence>
<evidence type="ECO:0000256" key="7">
    <source>
        <dbReference type="ARBA" id="ARBA00023004"/>
    </source>
</evidence>
<evidence type="ECO:0000256" key="6">
    <source>
        <dbReference type="ARBA" id="ARBA00022723"/>
    </source>
</evidence>
<dbReference type="SFLD" id="SFLDS00029">
    <property type="entry name" value="Radical_SAM"/>
    <property type="match status" value="1"/>
</dbReference>
<dbReference type="PROSITE" id="PS51449">
    <property type="entry name" value="MTTASE_N"/>
    <property type="match status" value="1"/>
</dbReference>
<dbReference type="GO" id="GO:0005829">
    <property type="term" value="C:cytosol"/>
    <property type="evidence" value="ECO:0007669"/>
    <property type="project" value="TreeGrafter"/>
</dbReference>
<dbReference type="SFLD" id="SFLDG01061">
    <property type="entry name" value="methylthiotransferase"/>
    <property type="match status" value="1"/>
</dbReference>
<protein>
    <recommendedName>
        <fullName evidence="10 13">tRNA-2-methylthio-N(6)-dimethylallyladenosine synthase</fullName>
        <ecNumber evidence="9 13">2.8.4.3</ecNumber>
    </recommendedName>
    <alternativeName>
        <fullName evidence="12 13">(Dimethylallyl)adenosine tRNA methylthiotransferase MiaB</fullName>
    </alternativeName>
    <alternativeName>
        <fullName evidence="11 13">tRNA-i(6)A37 methylthiotransferase</fullName>
    </alternativeName>
</protein>
<keyword evidence="3 13" id="KW-0963">Cytoplasm</keyword>
<evidence type="ECO:0000256" key="11">
    <source>
        <dbReference type="ARBA" id="ARBA00080698"/>
    </source>
</evidence>
<dbReference type="InterPro" id="IPR020612">
    <property type="entry name" value="Methylthiotransferase_CS"/>
</dbReference>
<dbReference type="STRING" id="206665.SAMN04488516_103151"/>
<comment type="subunit">
    <text evidence="13">Monomer.</text>
</comment>
<comment type="function">
    <text evidence="1 13">Catalyzes the methylthiolation of N6-(dimethylallyl)adenosine (i(6)A), leading to the formation of 2-methylthio-N6-(dimethylallyl)adenosine (ms(2)i(6)A) at position 37 in tRNAs that read codons beginning with uridine.</text>
</comment>
<keyword evidence="18" id="KW-1185">Reference proteome</keyword>
<feature type="domain" description="MTTase N-terminal" evidence="15">
    <location>
        <begin position="1"/>
        <end position="117"/>
    </location>
</feature>
<evidence type="ECO:0000313" key="17">
    <source>
        <dbReference type="EMBL" id="SDN60328.1"/>
    </source>
</evidence>
<evidence type="ECO:0000313" key="18">
    <source>
        <dbReference type="Proteomes" id="UP000199602"/>
    </source>
</evidence>
<dbReference type="Pfam" id="PF04055">
    <property type="entry name" value="Radical_SAM"/>
    <property type="match status" value="1"/>
</dbReference>
<keyword evidence="8 13" id="KW-0411">Iron-sulfur</keyword>
<dbReference type="InterPro" id="IPR002792">
    <property type="entry name" value="TRAM_dom"/>
</dbReference>
<keyword evidence="7 13" id="KW-0408">Iron</keyword>